<dbReference type="InterPro" id="IPR050739">
    <property type="entry name" value="MFP"/>
</dbReference>
<dbReference type="PANTHER" id="PTHR30386:SF26">
    <property type="entry name" value="TRANSPORT PROTEIN COMB"/>
    <property type="match status" value="1"/>
</dbReference>
<dbReference type="PANTHER" id="PTHR30386">
    <property type="entry name" value="MEMBRANE FUSION SUBUNIT OF EMRAB-TOLC MULTIDRUG EFFLUX PUMP"/>
    <property type="match status" value="1"/>
</dbReference>
<dbReference type="EMBL" id="CACRUT010000013">
    <property type="protein sequence ID" value="VYU09443.1"/>
    <property type="molecule type" value="Genomic_DNA"/>
</dbReference>
<evidence type="ECO:0000256" key="3">
    <source>
        <dbReference type="ARBA" id="ARBA00022989"/>
    </source>
</evidence>
<dbReference type="RefSeq" id="WP_281793708.1">
    <property type="nucleotide sequence ID" value="NZ_AP025941.1"/>
</dbReference>
<evidence type="ECO:0000256" key="2">
    <source>
        <dbReference type="ARBA" id="ARBA00022692"/>
    </source>
</evidence>
<gene>
    <name evidence="6" type="primary">hlyD</name>
    <name evidence="6" type="ORF">PCLFYP37_01900</name>
</gene>
<keyword evidence="4 5" id="KW-0472">Membrane</keyword>
<organism evidence="6">
    <name type="scientific">Paraprevotella clara</name>
    <dbReference type="NCBI Taxonomy" id="454154"/>
    <lineage>
        <taxon>Bacteria</taxon>
        <taxon>Pseudomonadati</taxon>
        <taxon>Bacteroidota</taxon>
        <taxon>Bacteroidia</taxon>
        <taxon>Bacteroidales</taxon>
        <taxon>Prevotellaceae</taxon>
        <taxon>Paraprevotella</taxon>
    </lineage>
</organism>
<comment type="subcellular location">
    <subcellularLocation>
        <location evidence="1">Membrane</location>
        <topology evidence="1">Single-pass membrane protein</topology>
    </subcellularLocation>
</comment>
<accession>A0A6N3C8T6</accession>
<keyword evidence="3 5" id="KW-1133">Transmembrane helix</keyword>
<dbReference type="AlphaFoldDB" id="A0A6N3C8T6"/>
<sequence length="443" mass="50954">MNWTRKNNPQLPSTNRRSEEITDIIDRMPTSFGRKMAWLVTVLALLILLLGWVVKYPDTVTGAIKINSDHASVKLVSMSSGNIHLMIDENQTYISRGDYIAVIENPASTSDMKKVASLLEKFHPEKLTRDNAHNPFPETVSLGELNAQYYIFFTALKNQISYWQENTYEKQRKGIMDNIRWNERLQTSSKELLETVGRKLTLSQKWLDKYAAANKNDIITYEYEIDQAKNEYLSTIQEEQSLKKEIISLQKQTADNWNNLHLLDVEQMNEAQKLHLNLLTAYQELSDNIKSWEQRYVFKAPFDGKVDFLKFVSENQYVQAGEQVFGILPSENKIFGQLLLPSMGAGKVSKGNKVAIKLDNYPYREYGSIEGRVHSISILTQTQQSVENTVETYLITVELPNGLITNYGDTLDFQYELGGIADIIVKDRRLLERLFDNLSVREL</sequence>
<evidence type="ECO:0000256" key="1">
    <source>
        <dbReference type="ARBA" id="ARBA00004167"/>
    </source>
</evidence>
<evidence type="ECO:0000256" key="4">
    <source>
        <dbReference type="ARBA" id="ARBA00023136"/>
    </source>
</evidence>
<feature type="transmembrane region" description="Helical" evidence="5">
    <location>
        <begin position="36"/>
        <end position="54"/>
    </location>
</feature>
<proteinExistence type="predicted"/>
<evidence type="ECO:0000313" key="6">
    <source>
        <dbReference type="EMBL" id="VYU09443.1"/>
    </source>
</evidence>
<protein>
    <submittedName>
        <fullName evidence="6">Hemolysin secretion protein D, chromosomal</fullName>
    </submittedName>
</protein>
<keyword evidence="2 5" id="KW-0812">Transmembrane</keyword>
<dbReference type="GO" id="GO:0016020">
    <property type="term" value="C:membrane"/>
    <property type="evidence" value="ECO:0007669"/>
    <property type="project" value="UniProtKB-SubCell"/>
</dbReference>
<evidence type="ECO:0000256" key="5">
    <source>
        <dbReference type="SAM" id="Phobius"/>
    </source>
</evidence>
<name>A0A6N3C8T6_9BACT</name>
<reference evidence="6" key="1">
    <citation type="submission" date="2019-11" db="EMBL/GenBank/DDBJ databases">
        <authorList>
            <person name="Feng L."/>
        </authorList>
    </citation>
    <scope>NUCLEOTIDE SEQUENCE</scope>
    <source>
        <strain evidence="6">PclaraLFYP37</strain>
    </source>
</reference>